<dbReference type="Proteomes" id="UP001501645">
    <property type="component" value="Unassembled WGS sequence"/>
</dbReference>
<proteinExistence type="predicted"/>
<evidence type="ECO:0000313" key="2">
    <source>
        <dbReference type="Proteomes" id="UP001501645"/>
    </source>
</evidence>
<keyword evidence="2" id="KW-1185">Reference proteome</keyword>
<evidence type="ECO:0000313" key="1">
    <source>
        <dbReference type="EMBL" id="GAA4775324.1"/>
    </source>
</evidence>
<organism evidence="1 2">
    <name type="scientific">Microbacterium gilvum</name>
    <dbReference type="NCBI Taxonomy" id="1336204"/>
    <lineage>
        <taxon>Bacteria</taxon>
        <taxon>Bacillati</taxon>
        <taxon>Actinomycetota</taxon>
        <taxon>Actinomycetes</taxon>
        <taxon>Micrococcales</taxon>
        <taxon>Microbacteriaceae</taxon>
        <taxon>Microbacterium</taxon>
    </lineage>
</organism>
<gene>
    <name evidence="1" type="ORF">GCM10023351_19780</name>
</gene>
<dbReference type="RefSeq" id="WP_345438643.1">
    <property type="nucleotide sequence ID" value="NZ_BAABKO010000003.1"/>
</dbReference>
<accession>A0ABP9A826</accession>
<sequence length="688" mass="73821">MTVTHETTIATEVLLRAAAVETATLPMGAGHATIDVASGIPVQFTDADAPERTYLLDAGTPWHTLEHAWGTGHVIADGFSGRWNDPSVVEREGDRIVAVHEVGGALDVRIEREGGAALVETYRFRNASDAPLRITSLGIQTPFADLYPGAGDALRRRVHAHVFTGGSWAWVAAQPMNGEGRILGLVLAEGALHGYAVETRNASTLSNARGHIVLHATDQARNPGAFGGQPAIVLAPGAEHVLSWTVGWYDDVAAFLEGTAAPARLSRLAAQVGDDILVTTRLPVTADAGIDVVAVDDGVRLTARSAGSYTVRIGDDAHTEVLFHDAVRTAVEKRSAYVLAHQRSSERPGLLSHAIVPVDTTTRLTQATNGWSDWTDGSERIGVALMLQHAHARGWLDDDAAAALDGWAAFARAHLIDDSAAPRRGSQHQHAGIRLYDSPWLARFFLLRHAHGGRIDDLDLSARLLERGLELGLARILTIGFSEVAVAVADALVDAGQAERSQGLRDAVVESGRFFAGLGAELPGHEVAYEQAIVAPLLHTLIDAHAITGDPALLEEIRRRLPWLLAFGGAQPHARLHGVAIRHWDGYWFGQRRQWGDVFPHYWSALTATVLLRLPRELRTSETDALAEAILRANMANYAADGSATCAFVMPTTVDGVAAHAPDPLANDQDFHLALWMQLEADGLTALA</sequence>
<protein>
    <submittedName>
        <fullName evidence="1">DUF5695 domain-containing protein</fullName>
    </submittedName>
</protein>
<name>A0ABP9A826_9MICO</name>
<dbReference type="EMBL" id="BAABKO010000003">
    <property type="protein sequence ID" value="GAA4775324.1"/>
    <property type="molecule type" value="Genomic_DNA"/>
</dbReference>
<comment type="caution">
    <text evidence="1">The sequence shown here is derived from an EMBL/GenBank/DDBJ whole genome shotgun (WGS) entry which is preliminary data.</text>
</comment>
<reference evidence="2" key="1">
    <citation type="journal article" date="2019" name="Int. J. Syst. Evol. Microbiol.">
        <title>The Global Catalogue of Microorganisms (GCM) 10K type strain sequencing project: providing services to taxonomists for standard genome sequencing and annotation.</title>
        <authorList>
            <consortium name="The Broad Institute Genomics Platform"/>
            <consortium name="The Broad Institute Genome Sequencing Center for Infectious Disease"/>
            <person name="Wu L."/>
            <person name="Ma J."/>
        </authorList>
    </citation>
    <scope>NUCLEOTIDE SEQUENCE [LARGE SCALE GENOMIC DNA]</scope>
    <source>
        <strain evidence="2">JCM 18537</strain>
    </source>
</reference>